<dbReference type="EMBL" id="JBGEDP010000001">
    <property type="protein sequence ID" value="MEY8015589.1"/>
    <property type="molecule type" value="Genomic_DNA"/>
</dbReference>
<accession>A0ABV4BZ55</accession>
<dbReference type="Proteomes" id="UP001564760">
    <property type="component" value="Unassembled WGS sequence"/>
</dbReference>
<keyword evidence="3" id="KW-1185">Reference proteome</keyword>
<comment type="caution">
    <text evidence="2">The sequence shown here is derived from an EMBL/GenBank/DDBJ whole genome shotgun (WGS) entry which is preliminary data.</text>
</comment>
<name>A0ABV4BZ55_9MYCO</name>
<gene>
    <name evidence="2" type="ORF">AB8998_11490</name>
</gene>
<sequence>MAGAGYEMTVSTHHVNLTPQESLLIGESHPEALQRMDEKQLKDLQSRLRTAREKNFSLLRRQGAARVAAEGARGAAQPANERRGEKVEVFDEALARVSQRLDAVRDTE</sequence>
<dbReference type="RefSeq" id="WP_369738082.1">
    <property type="nucleotide sequence ID" value="NZ_JBGEDP010000001.1"/>
</dbReference>
<feature type="coiled-coil region" evidence="1">
    <location>
        <begin position="34"/>
        <end position="61"/>
    </location>
</feature>
<keyword evidence="1" id="KW-0175">Coiled coil</keyword>
<evidence type="ECO:0000313" key="2">
    <source>
        <dbReference type="EMBL" id="MEY8015589.1"/>
    </source>
</evidence>
<evidence type="ECO:0000313" key="3">
    <source>
        <dbReference type="Proteomes" id="UP001564760"/>
    </source>
</evidence>
<evidence type="ECO:0000256" key="1">
    <source>
        <dbReference type="SAM" id="Coils"/>
    </source>
</evidence>
<organism evidence="2 3">
    <name type="scientific">Mycobacterium servetii</name>
    <dbReference type="NCBI Taxonomy" id="3237418"/>
    <lineage>
        <taxon>Bacteria</taxon>
        <taxon>Bacillati</taxon>
        <taxon>Actinomycetota</taxon>
        <taxon>Actinomycetes</taxon>
        <taxon>Mycobacteriales</taxon>
        <taxon>Mycobacteriaceae</taxon>
        <taxon>Mycobacterium</taxon>
    </lineage>
</organism>
<protein>
    <submittedName>
        <fullName evidence="2">Uncharacterized protein</fullName>
    </submittedName>
</protein>
<proteinExistence type="predicted"/>
<reference evidence="2 3" key="1">
    <citation type="submission" date="2024-08" db="EMBL/GenBank/DDBJ databases">
        <title>Mycobacterium servetensis sp. nov., a novel rapid-growing mycobacterial species recovered from a human patient in Zaragoza, Spain.</title>
        <authorList>
            <person name="Tristancho-Baro A.I."/>
            <person name="Buenestado-Serrano S."/>
            <person name="Garcia De Viedma D."/>
            <person name="Milagro-Beamonte A."/>
            <person name="Burillo N."/>
            <person name="Sanz S."/>
            <person name="Lopez-Calleja A.I."/>
            <person name="Penas-Utrilla D."/>
            <person name="Guardingo M."/>
            <person name="Garcia M.J."/>
            <person name="Vinuelas-Bayon J."/>
        </authorList>
    </citation>
    <scope>NUCLEOTIDE SEQUENCE [LARGE SCALE GENOMIC DNA]</scope>
    <source>
        <strain evidence="3">HUMS_12744610</strain>
    </source>
</reference>